<dbReference type="Pfam" id="PF02463">
    <property type="entry name" value="SMC_N"/>
    <property type="match status" value="1"/>
</dbReference>
<evidence type="ECO:0000256" key="1">
    <source>
        <dbReference type="ARBA" id="ARBA00003618"/>
    </source>
</evidence>
<sequence>MLAALRIESLAIIDSLEVRFDKGLNVLTGETGAGKSILIDALALLLGGRADPAAVRAGRDEAVVEGLFVGPGLAGRAAELGLPADGDELLVRRTISRSGRSRVHVNGALATVSLLATLTRGLVDVSGQHEQVSLLRRERHLDLLDDFGSLGGLRRSFDEEFGRLAAASREEERLRTEEAERERRRDYLAFQLRELDELAPEQGEDESLSLERRILAGAERIRVAAEEVEGLLVSGDGAVVDRLGVALRRLEDAARLDPRIAPVAGAVEAARTELAEAGRTLERLASAAGGDATERLAFVDERLEALRHLARKHGGTLGAALARGASMREELAAIEGSEARVSELAEEVRIRSRAAEALAGRLSASRASAAEALARAVKPELQRLGLENAVLEVRFSPPCGEGSLETRGLPPEAELAQEKSAPSGGDRREGANGLRLGMRLSRRGAEEAEFLFSANPGEEPRALGRAASGGELSRVLLALKRALARVDPVESYVFDEVDAGIGGATGVIVGQMLRDVAHERQVLCVTHLPQVAAFADVHLQVTKEVREGRTHSRVERLEARESRQRHLARMLSGSEGPASLAAAAELLGQALPAERPSPTGVEGIAGARRGRRKAA</sequence>
<feature type="compositionally biased region" description="Low complexity" evidence="9">
    <location>
        <begin position="591"/>
        <end position="607"/>
    </location>
</feature>
<dbReference type="GO" id="GO:0009432">
    <property type="term" value="P:SOS response"/>
    <property type="evidence" value="ECO:0007669"/>
    <property type="project" value="TreeGrafter"/>
</dbReference>
<evidence type="ECO:0000256" key="7">
    <source>
        <dbReference type="ARBA" id="ARBA00023204"/>
    </source>
</evidence>
<dbReference type="STRING" id="1391653.AKJ08_0658"/>
<dbReference type="PATRIC" id="fig|1391653.3.peg.677"/>
<evidence type="ECO:0000256" key="3">
    <source>
        <dbReference type="ARBA" id="ARBA00021315"/>
    </source>
</evidence>
<dbReference type="PANTHER" id="PTHR11059">
    <property type="entry name" value="DNA REPAIR PROTEIN RECN"/>
    <property type="match status" value="1"/>
</dbReference>
<evidence type="ECO:0000259" key="10">
    <source>
        <dbReference type="Pfam" id="PF02463"/>
    </source>
</evidence>
<dbReference type="GO" id="GO:0006310">
    <property type="term" value="P:DNA recombination"/>
    <property type="evidence" value="ECO:0007669"/>
    <property type="project" value="InterPro"/>
</dbReference>
<evidence type="ECO:0000256" key="6">
    <source>
        <dbReference type="ARBA" id="ARBA00022840"/>
    </source>
</evidence>
<evidence type="ECO:0000313" key="12">
    <source>
        <dbReference type="Proteomes" id="UP000055590"/>
    </source>
</evidence>
<name>A0A0K1PA32_9BACT</name>
<dbReference type="Proteomes" id="UP000055590">
    <property type="component" value="Chromosome"/>
</dbReference>
<feature type="region of interest" description="Disordered" evidence="9">
    <location>
        <begin position="400"/>
        <end position="432"/>
    </location>
</feature>
<dbReference type="NCBIfam" id="TIGR00634">
    <property type="entry name" value="recN"/>
    <property type="match status" value="1"/>
</dbReference>
<organism evidence="11 12">
    <name type="scientific">Vulgatibacter incomptus</name>
    <dbReference type="NCBI Taxonomy" id="1391653"/>
    <lineage>
        <taxon>Bacteria</taxon>
        <taxon>Pseudomonadati</taxon>
        <taxon>Myxococcota</taxon>
        <taxon>Myxococcia</taxon>
        <taxon>Myxococcales</taxon>
        <taxon>Cystobacterineae</taxon>
        <taxon>Vulgatibacteraceae</taxon>
        <taxon>Vulgatibacter</taxon>
    </lineage>
</organism>
<keyword evidence="5" id="KW-0227">DNA damage</keyword>
<dbReference type="InterPro" id="IPR027417">
    <property type="entry name" value="P-loop_NTPase"/>
</dbReference>
<dbReference type="FunFam" id="3.40.50.300:FF:000319">
    <property type="entry name" value="DNA repair protein RecN"/>
    <property type="match status" value="1"/>
</dbReference>
<accession>A0A0K1PA32</accession>
<feature type="domain" description="RecF/RecN/SMC N-terminal" evidence="10">
    <location>
        <begin position="14"/>
        <end position="544"/>
    </location>
</feature>
<protein>
    <recommendedName>
        <fullName evidence="3">DNA repair protein RecN</fullName>
    </recommendedName>
    <alternativeName>
        <fullName evidence="8">Recombination protein N</fullName>
    </alternativeName>
</protein>
<feature type="region of interest" description="Disordered" evidence="9">
    <location>
        <begin position="591"/>
        <end position="615"/>
    </location>
</feature>
<dbReference type="InterPro" id="IPR003395">
    <property type="entry name" value="RecF/RecN/SMC_N"/>
</dbReference>
<keyword evidence="7" id="KW-0234">DNA repair</keyword>
<comment type="similarity">
    <text evidence="2">Belongs to the RecN family.</text>
</comment>
<dbReference type="CDD" id="cd03241">
    <property type="entry name" value="ABC_RecN"/>
    <property type="match status" value="1"/>
</dbReference>
<dbReference type="InterPro" id="IPR004604">
    <property type="entry name" value="DNA_recomb/repair_RecN"/>
</dbReference>
<evidence type="ECO:0000256" key="4">
    <source>
        <dbReference type="ARBA" id="ARBA00022741"/>
    </source>
</evidence>
<dbReference type="PANTHER" id="PTHR11059:SF0">
    <property type="entry name" value="DNA REPAIR PROTEIN RECN"/>
    <property type="match status" value="1"/>
</dbReference>
<keyword evidence="12" id="KW-1185">Reference proteome</keyword>
<dbReference type="AlphaFoldDB" id="A0A0K1PA32"/>
<dbReference type="PIRSF" id="PIRSF003128">
    <property type="entry name" value="RecN"/>
    <property type="match status" value="1"/>
</dbReference>
<evidence type="ECO:0000256" key="2">
    <source>
        <dbReference type="ARBA" id="ARBA00009441"/>
    </source>
</evidence>
<evidence type="ECO:0000256" key="8">
    <source>
        <dbReference type="ARBA" id="ARBA00033408"/>
    </source>
</evidence>
<dbReference type="GO" id="GO:0005524">
    <property type="term" value="F:ATP binding"/>
    <property type="evidence" value="ECO:0007669"/>
    <property type="project" value="UniProtKB-KW"/>
</dbReference>
<evidence type="ECO:0000256" key="9">
    <source>
        <dbReference type="SAM" id="MobiDB-lite"/>
    </source>
</evidence>
<evidence type="ECO:0000313" key="11">
    <source>
        <dbReference type="EMBL" id="AKU90271.1"/>
    </source>
</evidence>
<gene>
    <name evidence="11" type="ORF">AKJ08_0658</name>
</gene>
<dbReference type="EMBL" id="CP012332">
    <property type="protein sequence ID" value="AKU90271.1"/>
    <property type="molecule type" value="Genomic_DNA"/>
</dbReference>
<dbReference type="GO" id="GO:0006281">
    <property type="term" value="P:DNA repair"/>
    <property type="evidence" value="ECO:0007669"/>
    <property type="project" value="UniProtKB-KW"/>
</dbReference>
<dbReference type="RefSeq" id="WP_050724742.1">
    <property type="nucleotide sequence ID" value="NZ_CP012332.1"/>
</dbReference>
<comment type="function">
    <text evidence="1">May be involved in recombinational repair of damaged DNA.</text>
</comment>
<reference evidence="11 12" key="1">
    <citation type="submission" date="2015-08" db="EMBL/GenBank/DDBJ databases">
        <authorList>
            <person name="Babu N.S."/>
            <person name="Beckwith C.J."/>
            <person name="Beseler K.G."/>
            <person name="Brison A."/>
            <person name="Carone J.V."/>
            <person name="Caskin T.P."/>
            <person name="Diamond M."/>
            <person name="Durham M.E."/>
            <person name="Foxe J.M."/>
            <person name="Go M."/>
            <person name="Henderson B.A."/>
            <person name="Jones I.B."/>
            <person name="McGettigan J.A."/>
            <person name="Micheletti S.J."/>
            <person name="Nasrallah M.E."/>
            <person name="Ortiz D."/>
            <person name="Piller C.R."/>
            <person name="Privatt S.R."/>
            <person name="Schneider S.L."/>
            <person name="Sharp S."/>
            <person name="Smith T.C."/>
            <person name="Stanton J.D."/>
            <person name="Ullery H.E."/>
            <person name="Wilson R.J."/>
            <person name="Serrano M.G."/>
            <person name="Buck G."/>
            <person name="Lee V."/>
            <person name="Wang Y."/>
            <person name="Carvalho R."/>
            <person name="Voegtly L."/>
            <person name="Shi R."/>
            <person name="Duckworth R."/>
            <person name="Johnson A."/>
            <person name="Loviza R."/>
            <person name="Walstead R."/>
            <person name="Shah Z."/>
            <person name="Kiflezghi M."/>
            <person name="Wade K."/>
            <person name="Ball S.L."/>
            <person name="Bradley K.W."/>
            <person name="Asai D.J."/>
            <person name="Bowman C.A."/>
            <person name="Russell D.A."/>
            <person name="Pope W.H."/>
            <person name="Jacobs-Sera D."/>
            <person name="Hendrix R.W."/>
            <person name="Hatfull G.F."/>
        </authorList>
    </citation>
    <scope>NUCLEOTIDE SEQUENCE [LARGE SCALE GENOMIC DNA]</scope>
    <source>
        <strain evidence="11 12">DSM 27710</strain>
    </source>
</reference>
<proteinExistence type="inferred from homology"/>
<evidence type="ECO:0000256" key="5">
    <source>
        <dbReference type="ARBA" id="ARBA00022763"/>
    </source>
</evidence>
<dbReference type="SUPFAM" id="SSF52540">
    <property type="entry name" value="P-loop containing nucleoside triphosphate hydrolases"/>
    <property type="match status" value="2"/>
</dbReference>
<dbReference type="GO" id="GO:0043590">
    <property type="term" value="C:bacterial nucleoid"/>
    <property type="evidence" value="ECO:0007669"/>
    <property type="project" value="TreeGrafter"/>
</dbReference>
<dbReference type="Gene3D" id="3.40.50.300">
    <property type="entry name" value="P-loop containing nucleotide triphosphate hydrolases"/>
    <property type="match status" value="2"/>
</dbReference>
<keyword evidence="6" id="KW-0067">ATP-binding</keyword>
<dbReference type="KEGG" id="vin:AKJ08_0658"/>
<dbReference type="OrthoDB" id="9806954at2"/>
<keyword evidence="4" id="KW-0547">Nucleotide-binding</keyword>